<evidence type="ECO:0000313" key="6">
    <source>
        <dbReference type="Proteomes" id="UP000823405"/>
    </source>
</evidence>
<dbReference type="PANTHER" id="PTHR46165">
    <property type="entry name" value="SET AND MYND DOMAIN-CONTAINING PROTEIN 4"/>
    <property type="match status" value="1"/>
</dbReference>
<evidence type="ECO:0000256" key="2">
    <source>
        <dbReference type="ARBA" id="ARBA00022679"/>
    </source>
</evidence>
<keyword evidence="3" id="KW-0949">S-adenosyl-L-methionine</keyword>
<evidence type="ECO:0000256" key="4">
    <source>
        <dbReference type="SAM" id="MobiDB-lite"/>
    </source>
</evidence>
<accession>A0A9P6UTD3</accession>
<proteinExistence type="predicted"/>
<dbReference type="Gene3D" id="2.170.270.10">
    <property type="entry name" value="SET domain"/>
    <property type="match status" value="2"/>
</dbReference>
<dbReference type="Gene3D" id="1.10.220.160">
    <property type="match status" value="1"/>
</dbReference>
<sequence>MATKSVQAGHNHNHMQHQRYNHTHGQHGHDHHHDPKTNTYRERLRLAAHKAKTPAEIVSNPAAACFQPTDLTRLLAMSAHSYSAIKEAFNSRPCIKSRSRTWTPPAGLDPLPKLNRGTTSAGALSASAAARATTTRRGSTAGTAVDRSKLDAQFRVGFSMAYGHSIELNMENEAIKDGNAIDSGTYVFDRDELPYASVIDKDWRGKLCEECLRKLPEDDDAVLECWSCPRLTDGSGGGGEDLDLGPAKFCSRECLEQAWRTWHGFECKFMEELDQFEQDTRLALRIFWRNGQEGVRMVTDESSDANSNSVNTLTSKTTGLSLNNNNNANNNKIDEANRKPRVHSKDGSQISIQELYHNFDRLTPKTQMTLLIKAHYLQELMGLSKSAARELAQIQALVKFNCFAIKSKIYQSAGDGGRISHQEEYAVGSGVYLLASMFNHSCAPNAMVVFGMQAKTSLRGNLGSVGGGGRGVDPRVLNVLMSKSVKAYGSVPAQVEISYAETFRKRVFKCQKGSYACRPMLDDEDECLTCGEKVDRATRNKMMQLIAQLLGDTANPTLPPSRRMTLLKTLEVTQSRLFVDTYMIYGHTCDQLAMVYTQSGDLGQGAQWCRKALKAVMVNFSHDSIEVAQETLKLAGLLFNNQQHKEALKHVQAAIVLYKGHYGAESKEPDLLELYKMEEVLKPIVEEYY</sequence>
<dbReference type="InterPro" id="IPR052097">
    <property type="entry name" value="SET-MYND_domain_protein"/>
</dbReference>
<comment type="caution">
    <text evidence="5">The sequence shown here is derived from an EMBL/GenBank/DDBJ whole genome shotgun (WGS) entry which is preliminary data.</text>
</comment>
<evidence type="ECO:0000256" key="3">
    <source>
        <dbReference type="ARBA" id="ARBA00022691"/>
    </source>
</evidence>
<gene>
    <name evidence="5" type="primary">SMYD4</name>
    <name evidence="5" type="ORF">BGZ97_003785</name>
</gene>
<keyword evidence="2" id="KW-0808">Transferase</keyword>
<name>A0A9P6UTD3_9FUNG</name>
<dbReference type="GO" id="GO:0008168">
    <property type="term" value="F:methyltransferase activity"/>
    <property type="evidence" value="ECO:0007669"/>
    <property type="project" value="UniProtKB-KW"/>
</dbReference>
<dbReference type="GO" id="GO:0032259">
    <property type="term" value="P:methylation"/>
    <property type="evidence" value="ECO:0007669"/>
    <property type="project" value="UniProtKB-KW"/>
</dbReference>
<dbReference type="Proteomes" id="UP000823405">
    <property type="component" value="Unassembled WGS sequence"/>
</dbReference>
<feature type="compositionally biased region" description="Polar residues" evidence="4">
    <location>
        <begin position="304"/>
        <end position="322"/>
    </location>
</feature>
<feature type="region of interest" description="Disordered" evidence="4">
    <location>
        <begin position="298"/>
        <end position="333"/>
    </location>
</feature>
<dbReference type="EMBL" id="JAAAIN010000191">
    <property type="protein sequence ID" value="KAG0318434.1"/>
    <property type="molecule type" value="Genomic_DNA"/>
</dbReference>
<dbReference type="Gene3D" id="1.25.40.10">
    <property type="entry name" value="Tetratricopeptide repeat domain"/>
    <property type="match status" value="1"/>
</dbReference>
<dbReference type="AlphaFoldDB" id="A0A9P6UTD3"/>
<reference evidence="5" key="1">
    <citation type="journal article" date="2020" name="Fungal Divers.">
        <title>Resolving the Mortierellaceae phylogeny through synthesis of multi-gene phylogenetics and phylogenomics.</title>
        <authorList>
            <person name="Vandepol N."/>
            <person name="Liber J."/>
            <person name="Desiro A."/>
            <person name="Na H."/>
            <person name="Kennedy M."/>
            <person name="Barry K."/>
            <person name="Grigoriev I.V."/>
            <person name="Miller A.N."/>
            <person name="O'Donnell K."/>
            <person name="Stajich J.E."/>
            <person name="Bonito G."/>
        </authorList>
    </citation>
    <scope>NUCLEOTIDE SEQUENCE</scope>
    <source>
        <strain evidence="5">NVP60</strain>
    </source>
</reference>
<dbReference type="GO" id="GO:0005737">
    <property type="term" value="C:cytoplasm"/>
    <property type="evidence" value="ECO:0007669"/>
    <property type="project" value="TreeGrafter"/>
</dbReference>
<dbReference type="PANTHER" id="PTHR46165:SF2">
    <property type="entry name" value="SET AND MYND DOMAIN-CONTAINING PROTEIN 4"/>
    <property type="match status" value="1"/>
</dbReference>
<evidence type="ECO:0000313" key="5">
    <source>
        <dbReference type="EMBL" id="KAG0318434.1"/>
    </source>
</evidence>
<keyword evidence="6" id="KW-1185">Reference proteome</keyword>
<dbReference type="Gene3D" id="6.10.140.2220">
    <property type="match status" value="1"/>
</dbReference>
<dbReference type="SUPFAM" id="SSF82199">
    <property type="entry name" value="SET domain"/>
    <property type="match status" value="1"/>
</dbReference>
<protein>
    <submittedName>
        <fullName evidence="5">SET and MYND domain-containing protein 4</fullName>
    </submittedName>
</protein>
<keyword evidence="1" id="KW-0489">Methyltransferase</keyword>
<dbReference type="GO" id="GO:0005634">
    <property type="term" value="C:nucleus"/>
    <property type="evidence" value="ECO:0007669"/>
    <property type="project" value="TreeGrafter"/>
</dbReference>
<dbReference type="GO" id="GO:0042826">
    <property type="term" value="F:histone deacetylase binding"/>
    <property type="evidence" value="ECO:0007669"/>
    <property type="project" value="TreeGrafter"/>
</dbReference>
<dbReference type="InterPro" id="IPR046341">
    <property type="entry name" value="SET_dom_sf"/>
</dbReference>
<dbReference type="OrthoDB" id="265717at2759"/>
<feature type="region of interest" description="Disordered" evidence="4">
    <location>
        <begin position="100"/>
        <end position="144"/>
    </location>
</feature>
<evidence type="ECO:0000256" key="1">
    <source>
        <dbReference type="ARBA" id="ARBA00022603"/>
    </source>
</evidence>
<feature type="compositionally biased region" description="Low complexity" evidence="4">
    <location>
        <begin position="116"/>
        <end position="144"/>
    </location>
</feature>
<organism evidence="5 6">
    <name type="scientific">Linnemannia gamsii</name>
    <dbReference type="NCBI Taxonomy" id="64522"/>
    <lineage>
        <taxon>Eukaryota</taxon>
        <taxon>Fungi</taxon>
        <taxon>Fungi incertae sedis</taxon>
        <taxon>Mucoromycota</taxon>
        <taxon>Mortierellomycotina</taxon>
        <taxon>Mortierellomycetes</taxon>
        <taxon>Mortierellales</taxon>
        <taxon>Mortierellaceae</taxon>
        <taxon>Linnemannia</taxon>
    </lineage>
</organism>
<dbReference type="InterPro" id="IPR011990">
    <property type="entry name" value="TPR-like_helical_dom_sf"/>
</dbReference>